<dbReference type="EMBL" id="JBHTGP010000032">
    <property type="protein sequence ID" value="MFD0691706.1"/>
    <property type="molecule type" value="Genomic_DNA"/>
</dbReference>
<reference evidence="2" key="1">
    <citation type="journal article" date="2019" name="Int. J. Syst. Evol. Microbiol.">
        <title>The Global Catalogue of Microorganisms (GCM) 10K type strain sequencing project: providing services to taxonomists for standard genome sequencing and annotation.</title>
        <authorList>
            <consortium name="The Broad Institute Genomics Platform"/>
            <consortium name="The Broad Institute Genome Sequencing Center for Infectious Disease"/>
            <person name="Wu L."/>
            <person name="Ma J."/>
        </authorList>
    </citation>
    <scope>NUCLEOTIDE SEQUENCE [LARGE SCALE GENOMIC DNA]</scope>
    <source>
        <strain evidence="2">JCM 9371</strain>
    </source>
</reference>
<name>A0ABW2Y5X8_9ACTN</name>
<sequence length="1123" mass="120392">MRVEELLTEIEPLPFGERCLRLAALRRAAGTPELAELLDGLGRGGHYERSLALFVAQAVRDEASLAHLAAAAWDPDAELACAAIGHGVRFGVGAGPYLEGLGDAPAAVRAALYDAVRRWRRADLADALVDAVAERWGDQEAAALLPACGAETAAARIDALAHAVPNWASVGHAHPALMLDHAERRLAALPEDLGKDWWYRCGSGVAAAMRHDPGRVVGLLERHCRVGPLPYELYGSAGILFGAEPERMIRLVLSESYRPGLAALIAHRSVRDRLARLGDARLADLTALARAVRDDENALRYLLKAFPPGRRAAVFDAAMEGVDLGARLFGEAIMEVLPRAVRVREARRMLALRTVSESPDRTRSITAFLPYDEALPFLEELTRRPDAGERANGYASLVRCAARSGDPDVLTRALESFGRLRNEQDPVRLVVLNALTDVPEGILRTEHAAAVARFADDALAARDASPMTRYALSRIAAAFARQGAVRDDADLLVFALELVERLVGHTGTLSLGRLDRLLRRGQEHRLAETLAPFLDAGARRDDHRLALLVAGALGRRAHGVPRVQDALEAALDARDDGVLRRAIALWLAPPATRAERVERVVAKDPSAVAVHQVLSAIARERTDLLHLVLAESTPPGRFHRPDVVYVPRAERSWIRRWTARQRAAYLDLLDRVAANASLPERDRGEAVSAMARIPGVDAGRIRAYLDGDPYLRRIALTALVWTPSPQDVLAELLERASSDDAHVAVYAAGRAARFVPPSALSAALGPVLAEGKITARKEALRILLRDRVPDAVRIVAAAWDDPDQHRDVRTAIVSAVRPLLGEPEAVRILEEAARGPRDLARQVVGTPPLRVEEPFRARYAALVLRVARSADPDARDAALPALPRWAPWAPEAPAVLADIVTDLGGTRGWRNALQALVDCAVHGVGAAELGTAAAELAAAPDAPDAEAERDLPAHQRLVALVGAVRDAAARDRDGAGQAVAAVDGHLPEPLACGLAAATLRWGSPGTAAAVDALAERCAGGEAGVLAVRQVAQALADGTAGQAWGRLRGYEPPGAPDPDDVHPHAARLAARGDLAGGLLACALAERHGPRSGWSEPWRSLLRRLRAHPVPDVAFTARNTHTAPE</sequence>
<evidence type="ECO:0008006" key="3">
    <source>
        <dbReference type="Google" id="ProtNLM"/>
    </source>
</evidence>
<evidence type="ECO:0000313" key="2">
    <source>
        <dbReference type="Proteomes" id="UP001597063"/>
    </source>
</evidence>
<protein>
    <recommendedName>
        <fullName evidence="3">HEAT repeat domain-containing protein</fullName>
    </recommendedName>
</protein>
<organism evidence="1 2">
    <name type="scientific">Actinomadura fibrosa</name>
    <dbReference type="NCBI Taxonomy" id="111802"/>
    <lineage>
        <taxon>Bacteria</taxon>
        <taxon>Bacillati</taxon>
        <taxon>Actinomycetota</taxon>
        <taxon>Actinomycetes</taxon>
        <taxon>Streptosporangiales</taxon>
        <taxon>Thermomonosporaceae</taxon>
        <taxon>Actinomadura</taxon>
    </lineage>
</organism>
<dbReference type="InterPro" id="IPR016024">
    <property type="entry name" value="ARM-type_fold"/>
</dbReference>
<keyword evidence="2" id="KW-1185">Reference proteome</keyword>
<proteinExistence type="predicted"/>
<comment type="caution">
    <text evidence="1">The sequence shown here is derived from an EMBL/GenBank/DDBJ whole genome shotgun (WGS) entry which is preliminary data.</text>
</comment>
<gene>
    <name evidence="1" type="ORF">ACFQZM_44955</name>
</gene>
<dbReference type="SUPFAM" id="SSF48371">
    <property type="entry name" value="ARM repeat"/>
    <property type="match status" value="1"/>
</dbReference>
<evidence type="ECO:0000313" key="1">
    <source>
        <dbReference type="EMBL" id="MFD0691706.1"/>
    </source>
</evidence>
<dbReference type="RefSeq" id="WP_378325990.1">
    <property type="nucleotide sequence ID" value="NZ_JBHTGP010000032.1"/>
</dbReference>
<dbReference type="Proteomes" id="UP001597063">
    <property type="component" value="Unassembled WGS sequence"/>
</dbReference>
<accession>A0ABW2Y5X8</accession>